<comment type="catalytic activity">
    <reaction evidence="10">
        <text>ATP + H2O = ADP + phosphate + H(+)</text>
        <dbReference type="Rhea" id="RHEA:13065"/>
        <dbReference type="ChEBI" id="CHEBI:15377"/>
        <dbReference type="ChEBI" id="CHEBI:15378"/>
        <dbReference type="ChEBI" id="CHEBI:30616"/>
        <dbReference type="ChEBI" id="CHEBI:43474"/>
        <dbReference type="ChEBI" id="CHEBI:456216"/>
        <dbReference type="EC" id="3.6.4.13"/>
    </reaction>
</comment>
<keyword evidence="4" id="KW-0378">Hydrolase</keyword>
<dbReference type="CDD" id="cd17953">
    <property type="entry name" value="DEADc_DDX46"/>
    <property type="match status" value="1"/>
</dbReference>
<comment type="caution">
    <text evidence="16">The sequence shown here is derived from an EMBL/GenBank/DDBJ whole genome shotgun (WGS) entry which is preliminary data.</text>
</comment>
<comment type="similarity">
    <text evidence="9">Belongs to the DEAD box helicase family. DDX46/PRP5 subfamily.</text>
</comment>
<feature type="region of interest" description="Disordered" evidence="12">
    <location>
        <begin position="1"/>
        <end position="404"/>
    </location>
</feature>
<evidence type="ECO:0000256" key="3">
    <source>
        <dbReference type="ARBA" id="ARBA00022741"/>
    </source>
</evidence>
<dbReference type="InterPro" id="IPR027417">
    <property type="entry name" value="P-loop_NTPase"/>
</dbReference>
<evidence type="ECO:0000256" key="2">
    <source>
        <dbReference type="ARBA" id="ARBA00022664"/>
    </source>
</evidence>
<dbReference type="InterPro" id="IPR014001">
    <property type="entry name" value="Helicase_ATP-bd"/>
</dbReference>
<dbReference type="Pfam" id="PF00271">
    <property type="entry name" value="Helicase_C"/>
    <property type="match status" value="1"/>
</dbReference>
<dbReference type="CDD" id="cd18787">
    <property type="entry name" value="SF2_C_DEAD"/>
    <property type="match status" value="1"/>
</dbReference>
<dbReference type="InterPro" id="IPR001650">
    <property type="entry name" value="Helicase_C-like"/>
</dbReference>
<evidence type="ECO:0000256" key="4">
    <source>
        <dbReference type="ARBA" id="ARBA00022801"/>
    </source>
</evidence>
<evidence type="ECO:0000256" key="6">
    <source>
        <dbReference type="ARBA" id="ARBA00022840"/>
    </source>
</evidence>
<feature type="domain" description="Helicase C-terminal" evidence="14">
    <location>
        <begin position="762"/>
        <end position="909"/>
    </location>
</feature>
<keyword evidence="7" id="KW-0508">mRNA splicing</keyword>
<gene>
    <name evidence="16" type="ORF">QM012_006877</name>
</gene>
<proteinExistence type="inferred from homology"/>
<feature type="compositionally biased region" description="Basic and acidic residues" evidence="12">
    <location>
        <begin position="86"/>
        <end position="135"/>
    </location>
</feature>
<feature type="compositionally biased region" description="Basic and acidic residues" evidence="12">
    <location>
        <begin position="964"/>
        <end position="974"/>
    </location>
</feature>
<feature type="region of interest" description="Disordered" evidence="12">
    <location>
        <begin position="939"/>
        <end position="988"/>
    </location>
</feature>
<evidence type="ECO:0000256" key="5">
    <source>
        <dbReference type="ARBA" id="ARBA00022806"/>
    </source>
</evidence>
<keyword evidence="2" id="KW-0507">mRNA processing</keyword>
<evidence type="ECO:0000313" key="16">
    <source>
        <dbReference type="EMBL" id="KAK6006467.1"/>
    </source>
</evidence>
<reference evidence="16 17" key="1">
    <citation type="submission" date="2023-11" db="EMBL/GenBank/DDBJ databases">
        <title>Draft genome sequence and annotation of the polyextremotolerant black yeast-like fungus Aureobasidium pullulans NRRL 62042.</title>
        <authorList>
            <person name="Dielentheis-Frenken M.R.E."/>
            <person name="Wibberg D."/>
            <person name="Blank L.M."/>
            <person name="Tiso T."/>
        </authorList>
    </citation>
    <scope>NUCLEOTIDE SEQUENCE [LARGE SCALE GENOMIC DNA]</scope>
    <source>
        <strain evidence="16 17">NRRL 62042</strain>
    </source>
</reference>
<dbReference type="PROSITE" id="PS51194">
    <property type="entry name" value="HELICASE_CTER"/>
    <property type="match status" value="1"/>
</dbReference>
<feature type="compositionally biased region" description="Polar residues" evidence="12">
    <location>
        <begin position="137"/>
        <end position="148"/>
    </location>
</feature>
<dbReference type="PROSITE" id="PS51192">
    <property type="entry name" value="HELICASE_ATP_BIND_1"/>
    <property type="match status" value="1"/>
</dbReference>
<name>A0ABR0TPU4_AURPU</name>
<dbReference type="InterPro" id="IPR014014">
    <property type="entry name" value="RNA_helicase_DEAD_Q_motif"/>
</dbReference>
<dbReference type="SMART" id="SM00490">
    <property type="entry name" value="HELICc"/>
    <property type="match status" value="1"/>
</dbReference>
<dbReference type="Gene3D" id="3.40.50.300">
    <property type="entry name" value="P-loop containing nucleotide triphosphate hydrolases"/>
    <property type="match status" value="2"/>
</dbReference>
<keyword evidence="17" id="KW-1185">Reference proteome</keyword>
<evidence type="ECO:0000256" key="10">
    <source>
        <dbReference type="ARBA" id="ARBA00047984"/>
    </source>
</evidence>
<sequence length="1155" mass="127289">MSGRPRSPPRRSGDSRRDDRYRRDDRRGDDRRDRRGDDRYYRRRSPEPRDRYSQDRDLIPSRGGRDRRFDERPLRDRSRDRKRSRERSPVRDRRDRSRDRPRDSRSYRDDSRERKRPRRTDSIESRSRTARDDARGSASTPKPDTPASSHVADKAAEEERKKLERQAKVEAWKKKQEEKKKLPQSPATPATPAHAATPTDTAASSPKSVSQDEPQKGFAGGKFDPKAIAKKAAAATAKLSALGSDVSIPGKSKTAATAAPLTANKAADFSKKPLTSQSKANTATTSEALKKGFGLTASPAEEKSTPQPAPAIDMDDEQVERRKLEKLPTPDLEDAGDAALANPNDAHDDDGDVDIADAGSDQDIDSAARLAAERRAAHAAEASVDEGDAMEGVQTTQPANVAEEDDIDPLDAFMNGLAEEAPKPTRKFTKTKIREAEDVFGDQDGADLDAMGEDADDILAQVAQKKKKKEIPNLDHSKIDYEPFRKAFYTEPLEIGQMTEEEVRDLRFKLDDIKVQGSKVPRPALKFAQFGLGTQVLDVIRDLGFEMPTPIQSQTIPAIMSGRDVIGVAKTGSGKTVAFLLPMFRHIKDQRSLESMDGPIGLIMAPTRELAVQIHRECKPYLKVLNLRAVCCYGGAPIKDQIAELKKGAEIIVATPGRLVDLLAANSGRVTNLRRVTYVVLDEADRMFDMGFEPQVVKVLTNIRPDHQTVLFSATFPRTMESLARKVVHKPVQITVGGRSTVADTITQKIEVRPESTKMYRTLEALGELFENDEDARALIFVERQESADDMMIQLQQKGYPAVSIHGGREQIDRDSAIQDFKSGVIPVMVATSVAARGLDVKQLKLVINYDSPNHLEDYVHRSGRTGRAGEKGTAITFVTPEQSKYSVDLVKALKMSNQPVPEDLQKMASDFLERVKAGKEKGAAIGFGGRGIERFEEQRAAERQRERKAHKLEGEDDEDEEEDKKNAPEEKINVVKNTGSPAPTNANVPGVPAHIDLNADIKVHKTETPAPASNRPLDRVAAAAANINSRLGARNATRPGVPIDNKGPDAGAYHATLEINDFPQKARWAVTNRTNVAKILESTGVSITSKGNFYPAGKDPGPTDAPKLYILVEGDTELQVTQAMRDLQRLLKEGTIAAADSEARAPTTGRYTVT</sequence>
<evidence type="ECO:0000256" key="8">
    <source>
        <dbReference type="ARBA" id="ARBA00037330"/>
    </source>
</evidence>
<dbReference type="Pfam" id="PF00270">
    <property type="entry name" value="DEAD"/>
    <property type="match status" value="1"/>
</dbReference>
<feature type="compositionally biased region" description="Polar residues" evidence="12">
    <location>
        <begin position="273"/>
        <end position="287"/>
    </location>
</feature>
<keyword evidence="5" id="KW-0347">Helicase</keyword>
<evidence type="ECO:0000256" key="12">
    <source>
        <dbReference type="SAM" id="MobiDB-lite"/>
    </source>
</evidence>
<evidence type="ECO:0000259" key="14">
    <source>
        <dbReference type="PROSITE" id="PS51194"/>
    </source>
</evidence>
<evidence type="ECO:0000256" key="1">
    <source>
        <dbReference type="ARBA" id="ARBA00012552"/>
    </source>
</evidence>
<protein>
    <recommendedName>
        <fullName evidence="1">RNA helicase</fullName>
        <ecNumber evidence="1">3.6.4.13</ecNumber>
    </recommendedName>
</protein>
<evidence type="ECO:0000259" key="13">
    <source>
        <dbReference type="PROSITE" id="PS51192"/>
    </source>
</evidence>
<keyword evidence="6" id="KW-0067">ATP-binding</keyword>
<feature type="compositionally biased region" description="Low complexity" evidence="12">
    <location>
        <begin position="185"/>
        <end position="206"/>
    </location>
</feature>
<dbReference type="PROSITE" id="PS51195">
    <property type="entry name" value="Q_MOTIF"/>
    <property type="match status" value="1"/>
</dbReference>
<dbReference type="EMBL" id="JASGXD010000004">
    <property type="protein sequence ID" value="KAK6006467.1"/>
    <property type="molecule type" value="Genomic_DNA"/>
</dbReference>
<feature type="short sequence motif" description="Q motif" evidence="11">
    <location>
        <begin position="525"/>
        <end position="553"/>
    </location>
</feature>
<evidence type="ECO:0000256" key="11">
    <source>
        <dbReference type="PROSITE-ProRule" id="PRU00552"/>
    </source>
</evidence>
<evidence type="ECO:0000256" key="7">
    <source>
        <dbReference type="ARBA" id="ARBA00023187"/>
    </source>
</evidence>
<dbReference type="InterPro" id="IPR011545">
    <property type="entry name" value="DEAD/DEAH_box_helicase_dom"/>
</dbReference>
<feature type="compositionally biased region" description="Polar residues" evidence="12">
    <location>
        <begin position="976"/>
        <end position="988"/>
    </location>
</feature>
<feature type="compositionally biased region" description="Acidic residues" evidence="12">
    <location>
        <begin position="347"/>
        <end position="364"/>
    </location>
</feature>
<evidence type="ECO:0000259" key="15">
    <source>
        <dbReference type="PROSITE" id="PS51195"/>
    </source>
</evidence>
<dbReference type="PANTHER" id="PTHR47958">
    <property type="entry name" value="ATP-DEPENDENT RNA HELICASE DBP3"/>
    <property type="match status" value="1"/>
</dbReference>
<dbReference type="InterPro" id="IPR056149">
    <property type="entry name" value="PRP5/DDX46/KHDC4_KH"/>
</dbReference>
<dbReference type="Proteomes" id="UP001341245">
    <property type="component" value="Unassembled WGS sequence"/>
</dbReference>
<evidence type="ECO:0000313" key="17">
    <source>
        <dbReference type="Proteomes" id="UP001341245"/>
    </source>
</evidence>
<accession>A0ABR0TPU4</accession>
<evidence type="ECO:0000256" key="9">
    <source>
        <dbReference type="ARBA" id="ARBA00038511"/>
    </source>
</evidence>
<feature type="compositionally biased region" description="Basic and acidic residues" evidence="12">
    <location>
        <begin position="11"/>
        <end position="79"/>
    </location>
</feature>
<dbReference type="SMART" id="SM00487">
    <property type="entry name" value="DEXDc"/>
    <property type="match status" value="1"/>
</dbReference>
<dbReference type="SUPFAM" id="SSF52540">
    <property type="entry name" value="P-loop containing nucleoside triphosphate hydrolases"/>
    <property type="match status" value="1"/>
</dbReference>
<dbReference type="PROSITE" id="PS00039">
    <property type="entry name" value="DEAD_ATP_HELICASE"/>
    <property type="match status" value="1"/>
</dbReference>
<dbReference type="EC" id="3.6.4.13" evidence="1"/>
<feature type="compositionally biased region" description="Basic and acidic residues" evidence="12">
    <location>
        <begin position="151"/>
        <end position="181"/>
    </location>
</feature>
<organism evidence="16 17">
    <name type="scientific">Aureobasidium pullulans</name>
    <name type="common">Black yeast</name>
    <name type="synonym">Pullularia pullulans</name>
    <dbReference type="NCBI Taxonomy" id="5580"/>
    <lineage>
        <taxon>Eukaryota</taxon>
        <taxon>Fungi</taxon>
        <taxon>Dikarya</taxon>
        <taxon>Ascomycota</taxon>
        <taxon>Pezizomycotina</taxon>
        <taxon>Dothideomycetes</taxon>
        <taxon>Dothideomycetidae</taxon>
        <taxon>Dothideales</taxon>
        <taxon>Saccotheciaceae</taxon>
        <taxon>Aureobasidium</taxon>
    </lineage>
</organism>
<feature type="compositionally biased region" description="Low complexity" evidence="12">
    <location>
        <begin position="251"/>
        <end position="267"/>
    </location>
</feature>
<feature type="compositionally biased region" description="Basic and acidic residues" evidence="12">
    <location>
        <begin position="319"/>
        <end position="328"/>
    </location>
</feature>
<comment type="function">
    <text evidence="8">ATP-dependent RNA helicase involved spliceosome assembly and in nuclear splicing. Catalyzes an ATP-dependent conformational change of U2 snRNP. Bridges U1 and U2 snRNPs and enables stable U2 snRNP association with intron RNA.</text>
</comment>
<feature type="domain" description="DEAD-box RNA helicase Q" evidence="15">
    <location>
        <begin position="525"/>
        <end position="553"/>
    </location>
</feature>
<feature type="domain" description="Helicase ATP-binding" evidence="13">
    <location>
        <begin position="556"/>
        <end position="734"/>
    </location>
</feature>
<dbReference type="InterPro" id="IPR000629">
    <property type="entry name" value="RNA-helicase_DEAD-box_CS"/>
</dbReference>
<keyword evidence="3" id="KW-0547">Nucleotide-binding</keyword>
<dbReference type="Pfam" id="PF23469">
    <property type="entry name" value="KH_12"/>
    <property type="match status" value="1"/>
</dbReference>